<gene>
    <name evidence="3" type="ORF">SAMN04487972_11832</name>
</gene>
<evidence type="ECO:0000259" key="2">
    <source>
        <dbReference type="Pfam" id="PF01052"/>
    </source>
</evidence>
<dbReference type="AlphaFoldDB" id="A0A1I0U118"/>
<feature type="compositionally biased region" description="Low complexity" evidence="1">
    <location>
        <begin position="344"/>
        <end position="355"/>
    </location>
</feature>
<reference evidence="3 4" key="1">
    <citation type="submission" date="2016-10" db="EMBL/GenBank/DDBJ databases">
        <authorList>
            <person name="de Groot N.N."/>
        </authorList>
    </citation>
    <scope>NUCLEOTIDE SEQUENCE [LARGE SCALE GENOMIC DNA]</scope>
    <source>
        <strain evidence="3 4">CGMCC 1.6117</strain>
    </source>
</reference>
<feature type="region of interest" description="Disordered" evidence="1">
    <location>
        <begin position="331"/>
        <end position="410"/>
    </location>
</feature>
<sequence>MESQTQEQAAGANGVSGENPAVGAPGSVLRRMIAARGSNPAASAPAAMPLAFDLERAAANALGRAAEKQHRLPVFVEGVELAAMTVPELAELLPERALLAVLEGPGDKLGVMALCPDLLAAMIEMQAIGRVTSRPAQSRKPTRTDATISADFVNALLAELGQEMRSGAGHPAFGAYRYATYIDDPRPLALMLEDGDMLRLSLRFRVGSGGQRDASILIALPAEGGLPIRPQPGPVDKISALPPANASPDSPVVPGTLAAAARQVPVRVVGILCRRKLSLQALRALAPGSLIPLPQNVLDDARVETEQGQFLARGRLGEADGFHAIRLRHASPAEQSRAQAGTGAQPPDSAAAPAPVQFGNQPLPAFGAKDPAPPIADLNQPDAFRQAATADMDGPGNSVGQIPEGNALPG</sequence>
<dbReference type="InterPro" id="IPR001543">
    <property type="entry name" value="FliN-like_C"/>
</dbReference>
<name>A0A1I0U118_9RHOB</name>
<evidence type="ECO:0000256" key="1">
    <source>
        <dbReference type="SAM" id="MobiDB-lite"/>
    </source>
</evidence>
<dbReference type="EMBL" id="FOJO01000018">
    <property type="protein sequence ID" value="SFA57742.1"/>
    <property type="molecule type" value="Genomic_DNA"/>
</dbReference>
<dbReference type="Proteomes" id="UP000182312">
    <property type="component" value="Unassembled WGS sequence"/>
</dbReference>
<accession>A0A1I0U118</accession>
<evidence type="ECO:0000313" key="3">
    <source>
        <dbReference type="EMBL" id="SFA57742.1"/>
    </source>
</evidence>
<feature type="domain" description="Flagellar motor switch protein FliN-like C-terminal" evidence="2">
    <location>
        <begin position="262"/>
        <end position="328"/>
    </location>
</feature>
<dbReference type="RefSeq" id="WP_052081537.1">
    <property type="nucleotide sequence ID" value="NZ_FOJO01000018.1"/>
</dbReference>
<dbReference type="InterPro" id="IPR036429">
    <property type="entry name" value="SpoA-like_sf"/>
</dbReference>
<proteinExistence type="predicted"/>
<dbReference type="Pfam" id="PF01052">
    <property type="entry name" value="FliMN_C"/>
    <property type="match status" value="1"/>
</dbReference>
<dbReference type="SUPFAM" id="SSF101801">
    <property type="entry name" value="Surface presentation of antigens (SPOA)"/>
    <property type="match status" value="1"/>
</dbReference>
<feature type="region of interest" description="Disordered" evidence="1">
    <location>
        <begin position="1"/>
        <end position="21"/>
    </location>
</feature>
<dbReference type="OrthoDB" id="7824563at2"/>
<keyword evidence="3" id="KW-0282">Flagellum</keyword>
<keyword evidence="3" id="KW-0966">Cell projection</keyword>
<protein>
    <submittedName>
        <fullName evidence="3">Flagellar motor switch protein FliM</fullName>
    </submittedName>
</protein>
<dbReference type="Gene3D" id="2.30.330.10">
    <property type="entry name" value="SpoA-like"/>
    <property type="match status" value="1"/>
</dbReference>
<evidence type="ECO:0000313" key="4">
    <source>
        <dbReference type="Proteomes" id="UP000182312"/>
    </source>
</evidence>
<keyword evidence="3" id="KW-0969">Cilium</keyword>
<organism evidence="3 4">
    <name type="scientific">Paracoccus halophilus</name>
    <dbReference type="NCBI Taxonomy" id="376733"/>
    <lineage>
        <taxon>Bacteria</taxon>
        <taxon>Pseudomonadati</taxon>
        <taxon>Pseudomonadota</taxon>
        <taxon>Alphaproteobacteria</taxon>
        <taxon>Rhodobacterales</taxon>
        <taxon>Paracoccaceae</taxon>
        <taxon>Paracoccus</taxon>
    </lineage>
</organism>